<dbReference type="EMBL" id="LNIX01000028">
    <property type="protein sequence ID" value="OXA41867.1"/>
    <property type="molecule type" value="Genomic_DNA"/>
</dbReference>
<dbReference type="Proteomes" id="UP000198287">
    <property type="component" value="Unassembled WGS sequence"/>
</dbReference>
<dbReference type="Gene3D" id="3.40.50.720">
    <property type="entry name" value="NAD(P)-binding Rossmann-like Domain"/>
    <property type="match status" value="2"/>
</dbReference>
<evidence type="ECO:0000313" key="4">
    <source>
        <dbReference type="EMBL" id="OXA41867.1"/>
    </source>
</evidence>
<evidence type="ECO:0000259" key="3">
    <source>
        <dbReference type="Pfam" id="PF20700"/>
    </source>
</evidence>
<protein>
    <submittedName>
        <fullName evidence="4">Glyoxylate reductase/hydroxypyruvate reductase</fullName>
    </submittedName>
</protein>
<keyword evidence="5" id="KW-1185">Reference proteome</keyword>
<name>A0A226DAW3_FOLCA</name>
<dbReference type="InterPro" id="IPR011335">
    <property type="entry name" value="Restrct_endonuc-II-like"/>
</dbReference>
<dbReference type="GO" id="GO:0051287">
    <property type="term" value="F:NAD binding"/>
    <property type="evidence" value="ECO:0007669"/>
    <property type="project" value="InterPro"/>
</dbReference>
<dbReference type="Gene3D" id="3.90.320.10">
    <property type="match status" value="2"/>
</dbReference>
<dbReference type="InterPro" id="IPR051703">
    <property type="entry name" value="NF-kappa-B_Signaling_Reg"/>
</dbReference>
<comment type="caution">
    <text evidence="4">The sequence shown here is derived from an EMBL/GenBank/DDBJ whole genome shotgun (WGS) entry which is preliminary data.</text>
</comment>
<evidence type="ECO:0000313" key="5">
    <source>
        <dbReference type="Proteomes" id="UP000198287"/>
    </source>
</evidence>
<sequence>MGPISKRRAACRRNWLGGTKKTIVTNVPTCGAEGQCTSRVDCVRPERQDCVTPVRTKAYSKVTKTVTPISLPDITTPRTRRFINKGLRGRRLSFTEEEATEVASELELPKIEGRRIFTTESIEWLMRYSSNHGTKCPGELYFEKETRTGMRSTFVAKCKQCNEVFVLDSDTGNKTTHVTHAAIWATNSTGMGYTALEHFLACLDVPCMASKTYYKHEARFMEDLEIAWKDLLVENGKKEREMAVTLGQVDSDGVAWTVVYADGQWSQRCYNQNGKAKTGSAVIIGALTMLPLFVGVRNSYCLICSRNNGQSHEKCYKNWGGSPQAMEADLIREGFEQSIEVHQLRFKKLIGDGDSSVFNEIQYIYAKGSSPFLEVEKINCVNHAIRRLNTNILSLVGDTGYDLSCRSIVQTRWSSIGKYCQYVIEHNRINRPQTNQDTLRSDIKAVMLHVLGCHRNCNSYFCNGGKIIVPEKFKSNDGNLQSIEDGQRTDTQKEIPDTDVSVGMKLKDPKFYHKLEEIFTRLANHSKSLLLGLTNNIAECFQAQINKFAQGRRVNYTKGGKYNLKVMEATFGFQFGSGWTKSAFEKTKQTLAGSQWTKKLTQGIQRRARATARKTKRKKRIFSKFVKKGLPEFFSKRRKPLGNPSYGGHAEDVGLPESELRKRVDEFVAQHSISSKEEQWKIHEETVGQFANPLYVERRQFMITASIAGRILSLADKTPNVALLDDLLEPRNLNANPAIIWGKQNETKAIQLYEKLYNVVVHRVVTQLHVTGRTWCDFIIWTQGPLDEITGKPVNPEGQLHVTRVYRSNETLQKWNAIRDKAKIFYVEDYAPEIVDPMFPRNMGYRQPTYRLEAYRSTQNIKANKLINTITSQAPEKSQVSEADHTEEPPIKKPTRRRKSNLRPQRDGCHRNRGVARGLLCTVEQDALIKALKTGQIFAAGLDVMTPEPLPVGHELTKLKNCAVLPHIGSATIQARMAMAMLTTRNIVVEIWRNINIDEFRLLLVPRCPFGILPNRRRLTRKLLGEYTPTTSKIPPQ</sequence>
<dbReference type="STRING" id="158441.A0A226DAW3"/>
<gene>
    <name evidence="4" type="ORF">Fcan01_23382</name>
</gene>
<feature type="domain" description="Mutator-like transposase" evidence="3">
    <location>
        <begin position="113"/>
        <end position="462"/>
    </location>
</feature>
<dbReference type="InterPro" id="IPR036291">
    <property type="entry name" value="NAD(P)-bd_dom_sf"/>
</dbReference>
<feature type="compositionally biased region" description="Basic and acidic residues" evidence="1">
    <location>
        <begin position="882"/>
        <end position="891"/>
    </location>
</feature>
<dbReference type="Pfam" id="PF02826">
    <property type="entry name" value="2-Hacid_dh_C"/>
    <property type="match status" value="1"/>
</dbReference>
<dbReference type="SUPFAM" id="SSF52980">
    <property type="entry name" value="Restriction endonuclease-like"/>
    <property type="match status" value="1"/>
</dbReference>
<accession>A0A226DAW3</accession>
<dbReference type="AlphaFoldDB" id="A0A226DAW3"/>
<dbReference type="SUPFAM" id="SSF51735">
    <property type="entry name" value="NAD(P)-binding Rossmann-fold domains"/>
    <property type="match status" value="1"/>
</dbReference>
<evidence type="ECO:0000256" key="1">
    <source>
        <dbReference type="SAM" id="MobiDB-lite"/>
    </source>
</evidence>
<dbReference type="Pfam" id="PF20700">
    <property type="entry name" value="Mutator"/>
    <property type="match status" value="1"/>
</dbReference>
<organism evidence="4 5">
    <name type="scientific">Folsomia candida</name>
    <name type="common">Springtail</name>
    <dbReference type="NCBI Taxonomy" id="158441"/>
    <lineage>
        <taxon>Eukaryota</taxon>
        <taxon>Metazoa</taxon>
        <taxon>Ecdysozoa</taxon>
        <taxon>Arthropoda</taxon>
        <taxon>Hexapoda</taxon>
        <taxon>Collembola</taxon>
        <taxon>Entomobryomorpha</taxon>
        <taxon>Isotomoidea</taxon>
        <taxon>Isotomidae</taxon>
        <taxon>Proisotominae</taxon>
        <taxon>Folsomia</taxon>
    </lineage>
</organism>
<dbReference type="InterPro" id="IPR011604">
    <property type="entry name" value="PDDEXK-like_dom_sf"/>
</dbReference>
<dbReference type="GO" id="GO:0006281">
    <property type="term" value="P:DNA repair"/>
    <property type="evidence" value="ECO:0007669"/>
    <property type="project" value="UniProtKB-ARBA"/>
</dbReference>
<dbReference type="InterPro" id="IPR049012">
    <property type="entry name" value="Mutator_transp_dom"/>
</dbReference>
<dbReference type="PANTHER" id="PTHR46609:SF8">
    <property type="entry name" value="YQAJ VIRAL RECOMBINASE DOMAIN-CONTAINING PROTEIN"/>
    <property type="match status" value="1"/>
</dbReference>
<dbReference type="PANTHER" id="PTHR46609">
    <property type="entry name" value="EXONUCLEASE, PHAGE-TYPE/RECB, C-TERMINAL DOMAIN-CONTAINING PROTEIN"/>
    <property type="match status" value="1"/>
</dbReference>
<dbReference type="InterPro" id="IPR006140">
    <property type="entry name" value="D-isomer_DH_NAD-bd"/>
</dbReference>
<feature type="region of interest" description="Disordered" evidence="1">
    <location>
        <begin position="873"/>
        <end position="910"/>
    </location>
</feature>
<feature type="domain" description="D-isomer specific 2-hydroxyacid dehydrogenase NAD-binding" evidence="2">
    <location>
        <begin position="915"/>
        <end position="969"/>
    </location>
</feature>
<keyword evidence="4" id="KW-0670">Pyruvate</keyword>
<evidence type="ECO:0000259" key="2">
    <source>
        <dbReference type="Pfam" id="PF02826"/>
    </source>
</evidence>
<proteinExistence type="predicted"/>
<dbReference type="OrthoDB" id="6618009at2759"/>
<reference evidence="4 5" key="1">
    <citation type="submission" date="2015-12" db="EMBL/GenBank/DDBJ databases">
        <title>The genome of Folsomia candida.</title>
        <authorList>
            <person name="Faddeeva A."/>
            <person name="Derks M.F."/>
            <person name="Anvar Y."/>
            <person name="Smit S."/>
            <person name="Van Straalen N."/>
            <person name="Roelofs D."/>
        </authorList>
    </citation>
    <scope>NUCLEOTIDE SEQUENCE [LARGE SCALE GENOMIC DNA]</scope>
    <source>
        <strain evidence="4 5">VU population</strain>
        <tissue evidence="4">Whole body</tissue>
    </source>
</reference>